<gene>
    <name evidence="7" type="ORF">L211DRAFT_689343</name>
</gene>
<dbReference type="GO" id="GO:0005654">
    <property type="term" value="C:nucleoplasm"/>
    <property type="evidence" value="ECO:0007669"/>
    <property type="project" value="UniProtKB-ARBA"/>
</dbReference>
<dbReference type="Pfam" id="PF08598">
    <property type="entry name" value="Sds3"/>
    <property type="match status" value="1"/>
</dbReference>
<keyword evidence="3" id="KW-0805">Transcription regulation</keyword>
<feature type="region of interest" description="Disordered" evidence="6">
    <location>
        <begin position="642"/>
        <end position="710"/>
    </location>
</feature>
<feature type="region of interest" description="Disordered" evidence="6">
    <location>
        <begin position="1"/>
        <end position="30"/>
    </location>
</feature>
<feature type="compositionally biased region" description="Low complexity" evidence="6">
    <location>
        <begin position="426"/>
        <end position="435"/>
    </location>
</feature>
<dbReference type="PANTHER" id="PTHR21964">
    <property type="entry name" value="BREAST CANCER METASTASIS-SUPPRESSOR 1"/>
    <property type="match status" value="1"/>
</dbReference>
<keyword evidence="2" id="KW-0678">Repressor</keyword>
<evidence type="ECO:0000256" key="3">
    <source>
        <dbReference type="ARBA" id="ARBA00023015"/>
    </source>
</evidence>
<proteinExistence type="predicted"/>
<dbReference type="SMART" id="SM01401">
    <property type="entry name" value="Sds3"/>
    <property type="match status" value="1"/>
</dbReference>
<feature type="region of interest" description="Disordered" evidence="6">
    <location>
        <begin position="397"/>
        <end position="435"/>
    </location>
</feature>
<feature type="compositionally biased region" description="Acidic residues" evidence="6">
    <location>
        <begin position="662"/>
        <end position="676"/>
    </location>
</feature>
<dbReference type="GO" id="GO:0010468">
    <property type="term" value="P:regulation of gene expression"/>
    <property type="evidence" value="ECO:0007669"/>
    <property type="project" value="UniProtKB-ARBA"/>
</dbReference>
<reference evidence="7 8" key="1">
    <citation type="journal article" date="2018" name="Nat. Ecol. Evol.">
        <title>Pezizomycetes genomes reveal the molecular basis of ectomycorrhizal truffle lifestyle.</title>
        <authorList>
            <person name="Murat C."/>
            <person name="Payen T."/>
            <person name="Noel B."/>
            <person name="Kuo A."/>
            <person name="Morin E."/>
            <person name="Chen J."/>
            <person name="Kohler A."/>
            <person name="Krizsan K."/>
            <person name="Balestrini R."/>
            <person name="Da Silva C."/>
            <person name="Montanini B."/>
            <person name="Hainaut M."/>
            <person name="Levati E."/>
            <person name="Barry K.W."/>
            <person name="Belfiori B."/>
            <person name="Cichocki N."/>
            <person name="Clum A."/>
            <person name="Dockter R.B."/>
            <person name="Fauchery L."/>
            <person name="Guy J."/>
            <person name="Iotti M."/>
            <person name="Le Tacon F."/>
            <person name="Lindquist E.A."/>
            <person name="Lipzen A."/>
            <person name="Malagnac F."/>
            <person name="Mello A."/>
            <person name="Molinier V."/>
            <person name="Miyauchi S."/>
            <person name="Poulain J."/>
            <person name="Riccioni C."/>
            <person name="Rubini A."/>
            <person name="Sitrit Y."/>
            <person name="Splivallo R."/>
            <person name="Traeger S."/>
            <person name="Wang M."/>
            <person name="Zifcakova L."/>
            <person name="Wipf D."/>
            <person name="Zambonelli A."/>
            <person name="Paolocci F."/>
            <person name="Nowrousian M."/>
            <person name="Ottonello S."/>
            <person name="Baldrian P."/>
            <person name="Spatafora J.W."/>
            <person name="Henrissat B."/>
            <person name="Nagy L.G."/>
            <person name="Aury J.M."/>
            <person name="Wincker P."/>
            <person name="Grigoriev I.V."/>
            <person name="Bonfante P."/>
            <person name="Martin F.M."/>
        </authorList>
    </citation>
    <scope>NUCLEOTIDE SEQUENCE [LARGE SCALE GENOMIC DNA]</scope>
    <source>
        <strain evidence="7 8">ATCC MYA-4762</strain>
    </source>
</reference>
<accession>A0A3N4LBG0</accession>
<dbReference type="InterPro" id="IPR013907">
    <property type="entry name" value="Sds3"/>
</dbReference>
<evidence type="ECO:0000256" key="6">
    <source>
        <dbReference type="SAM" id="MobiDB-lite"/>
    </source>
</evidence>
<keyword evidence="4" id="KW-0804">Transcription</keyword>
<feature type="region of interest" description="Disordered" evidence="6">
    <location>
        <begin position="282"/>
        <end position="317"/>
    </location>
</feature>
<dbReference type="EMBL" id="ML121609">
    <property type="protein sequence ID" value="RPB18809.1"/>
    <property type="molecule type" value="Genomic_DNA"/>
</dbReference>
<feature type="compositionally biased region" description="Basic residues" evidence="6">
    <location>
        <begin position="297"/>
        <end position="309"/>
    </location>
</feature>
<evidence type="ECO:0000256" key="4">
    <source>
        <dbReference type="ARBA" id="ARBA00023163"/>
    </source>
</evidence>
<name>A0A3N4LBG0_9PEZI</name>
<sequence length="710" mass="75065">MSGPSIAAAPRDTGGTAPLIPSKRDKRRTALSDRLTELSTSFERDRDHHYLSQVQALRKDYAAISSANISSRDLRMLDDSPDGIDYVVTGGMYLGGSSGEGTAASNIRSGPGGLGDVHPGSYYANFVQDVNECMEERDVGLSILHRQYHAKLTALKTAHERNLHHAREEHLNLAVTMKQRLINRLYNAKKKLSADKEQLDIADTHALLHHPNQFSIGSAAAGMLGSPSRDNGPRGGLMGDGGLADIFGSGGGMGSRRKLRQRKNEVDELMLGTGGLFDVFTSGRATDVNGNGESKSQRRKARAARHSRRAGGEEEEELDIYGNGVATPSGNGGNGNAGVGAAQLASLLHKQQLGGAGEELLTKPVWGIEKLFTEKELQMAGNLAALATVRYFSARKDKKVSSRNKDGGSGGDSEDEAAAGGGGTEGTRTPSGGEESGVLGLGLIDWANTPLAPSPAMAFAAAFTPVLAAGYHNTRSHHNPLSSSMSHPSSSSSRLLLNSITHNQLMNNQPPPTLQQLSFMTPSGNGYGSAAWQALGVPASHFSAGSGSVVNTAKAATLCAPTPQACKGEEAEGDLELIRRGVEVEVQMEEVEEGVEGMLLEVVKRGEGWGGRGGVRRESGNGREVLGLGLVLEDGKDIDVGEQEVRMPDDTTDSQATIVEGGEGEEMDVQDEEEEPQSLPAGKGQKRPASSGGKEKEGRKKKGKERLRSI</sequence>
<dbReference type="AlphaFoldDB" id="A0A3N4LBG0"/>
<keyword evidence="8" id="KW-1185">Reference proteome</keyword>
<feature type="compositionally biased region" description="Basic residues" evidence="6">
    <location>
        <begin position="699"/>
        <end position="710"/>
    </location>
</feature>
<evidence type="ECO:0000256" key="1">
    <source>
        <dbReference type="ARBA" id="ARBA00004123"/>
    </source>
</evidence>
<evidence type="ECO:0000256" key="2">
    <source>
        <dbReference type="ARBA" id="ARBA00022491"/>
    </source>
</evidence>
<protein>
    <submittedName>
        <fullName evidence="7">Uncharacterized protein</fullName>
    </submittedName>
</protein>
<organism evidence="7 8">
    <name type="scientific">Terfezia boudieri ATCC MYA-4762</name>
    <dbReference type="NCBI Taxonomy" id="1051890"/>
    <lineage>
        <taxon>Eukaryota</taxon>
        <taxon>Fungi</taxon>
        <taxon>Dikarya</taxon>
        <taxon>Ascomycota</taxon>
        <taxon>Pezizomycotina</taxon>
        <taxon>Pezizomycetes</taxon>
        <taxon>Pezizales</taxon>
        <taxon>Pezizaceae</taxon>
        <taxon>Terfezia</taxon>
    </lineage>
</organism>
<evidence type="ECO:0000256" key="5">
    <source>
        <dbReference type="ARBA" id="ARBA00023242"/>
    </source>
</evidence>
<keyword evidence="5" id="KW-0539">Nucleus</keyword>
<dbReference type="Proteomes" id="UP000267821">
    <property type="component" value="Unassembled WGS sequence"/>
</dbReference>
<evidence type="ECO:0000313" key="7">
    <source>
        <dbReference type="EMBL" id="RPB18809.1"/>
    </source>
</evidence>
<evidence type="ECO:0000313" key="8">
    <source>
        <dbReference type="Proteomes" id="UP000267821"/>
    </source>
</evidence>
<dbReference type="InParanoid" id="A0A3N4LBG0"/>
<comment type="subcellular location">
    <subcellularLocation>
        <location evidence="1">Nucleus</location>
    </subcellularLocation>
</comment>
<dbReference type="STRING" id="1051890.A0A3N4LBG0"/>
<dbReference type="OrthoDB" id="70376at2759"/>